<proteinExistence type="predicted"/>
<dbReference type="EMBL" id="CP004121">
    <property type="protein sequence ID" value="AGF54908.1"/>
    <property type="molecule type" value="Genomic_DNA"/>
</dbReference>
<dbReference type="STRING" id="36745.CLSAP_11360"/>
<dbReference type="RefSeq" id="WP_015391233.1">
    <property type="nucleotide sequence ID" value="NC_020291.1"/>
</dbReference>
<dbReference type="HOGENOM" id="CLU_2022734_0_0_9"/>
<feature type="transmembrane region" description="Helical" evidence="1">
    <location>
        <begin position="36"/>
        <end position="55"/>
    </location>
</feature>
<evidence type="ECO:0000313" key="3">
    <source>
        <dbReference type="EMBL" id="AGF54908.1"/>
    </source>
</evidence>
<dbReference type="Proteomes" id="UP000011728">
    <property type="component" value="Chromosome"/>
</dbReference>
<evidence type="ECO:0000256" key="1">
    <source>
        <dbReference type="SAM" id="Phobius"/>
    </source>
</evidence>
<keyword evidence="1" id="KW-0472">Membrane</keyword>
<evidence type="ECO:0000259" key="2">
    <source>
        <dbReference type="Pfam" id="PF18917"/>
    </source>
</evidence>
<protein>
    <recommendedName>
        <fullName evidence="2">LiaI-LiaF-like transmembrane region domain-containing protein</fullName>
    </recommendedName>
</protein>
<name>M1MEV6_9CLOT</name>
<keyword evidence="1" id="KW-0812">Transmembrane</keyword>
<dbReference type="eggNOG" id="ENOG5032SQE">
    <property type="taxonomic scope" value="Bacteria"/>
</dbReference>
<dbReference type="KEGG" id="csr:Cspa_c11320"/>
<dbReference type="Pfam" id="PF18917">
    <property type="entry name" value="LiaI-LiaF-like_TM1"/>
    <property type="match status" value="1"/>
</dbReference>
<dbReference type="InterPro" id="IPR043726">
    <property type="entry name" value="LiaI-LiaF-like_TM1"/>
</dbReference>
<accession>M1MEV6</accession>
<evidence type="ECO:0000313" key="4">
    <source>
        <dbReference type="Proteomes" id="UP000011728"/>
    </source>
</evidence>
<feature type="transmembrane region" description="Helical" evidence="1">
    <location>
        <begin position="12"/>
        <end position="30"/>
    </location>
</feature>
<organism evidence="3 4">
    <name type="scientific">Clostridium saccharoperbutylacetonicum N1-4(HMT)</name>
    <dbReference type="NCBI Taxonomy" id="931276"/>
    <lineage>
        <taxon>Bacteria</taxon>
        <taxon>Bacillati</taxon>
        <taxon>Bacillota</taxon>
        <taxon>Clostridia</taxon>
        <taxon>Eubacteriales</taxon>
        <taxon>Clostridiaceae</taxon>
        <taxon>Clostridium</taxon>
    </lineage>
</organism>
<feature type="transmembrane region" description="Helical" evidence="1">
    <location>
        <begin position="67"/>
        <end position="88"/>
    </location>
</feature>
<keyword evidence="1" id="KW-1133">Transmembrane helix</keyword>
<gene>
    <name evidence="3" type="ORF">Cspa_c11320</name>
</gene>
<keyword evidence="4" id="KW-1185">Reference proteome</keyword>
<dbReference type="OrthoDB" id="1707123at2"/>
<sequence length="109" mass="12612">MQSRRVGTLTLGLLLIILGILYFLFTIFNIPFEKMILDFWPLIFISLGVEVLVLSNKALKNNIPLRYDFISFILIAIIIAFSFCTFTASKFLGVFLDPSSPLHYRYHIY</sequence>
<feature type="domain" description="LiaI-LiaF-like transmembrane region" evidence="2">
    <location>
        <begin position="9"/>
        <end position="52"/>
    </location>
</feature>
<reference evidence="3 4" key="1">
    <citation type="submission" date="2013-02" db="EMBL/GenBank/DDBJ databases">
        <title>Genome sequence of Clostridium saccharoperbutylacetonicum N1-4(HMT).</title>
        <authorList>
            <person name="Poehlein A."/>
            <person name="Daniel R."/>
        </authorList>
    </citation>
    <scope>NUCLEOTIDE SEQUENCE [LARGE SCALE GENOMIC DNA]</scope>
    <source>
        <strain evidence="4">N1-4(HMT)</strain>
    </source>
</reference>
<dbReference type="AlphaFoldDB" id="M1MEV6"/>